<gene>
    <name evidence="1" type="ORF">EZS28_000745</name>
</gene>
<sequence>MNHYTDIQLMQISYEQLQERAQGRFVLHLLLKDKVAVKHLATIDLHQLKPHLHTRTHRISGRATIIGKDGSGNRMIIIERRIARDAWSRMLND</sequence>
<dbReference type="Proteomes" id="UP000324800">
    <property type="component" value="Unassembled WGS sequence"/>
</dbReference>
<name>A0A5J4XAA1_9EUKA</name>
<protein>
    <submittedName>
        <fullName evidence="1">Uncharacterized protein</fullName>
    </submittedName>
</protein>
<accession>A0A5J4XAA1</accession>
<proteinExistence type="predicted"/>
<dbReference type="AlphaFoldDB" id="A0A5J4XAA1"/>
<reference evidence="1 2" key="1">
    <citation type="submission" date="2019-03" db="EMBL/GenBank/DDBJ databases">
        <title>Single cell metagenomics reveals metabolic interactions within the superorganism composed of flagellate Streblomastix strix and complex community of Bacteroidetes bacteria on its surface.</title>
        <authorList>
            <person name="Treitli S.C."/>
            <person name="Kolisko M."/>
            <person name="Husnik F."/>
            <person name="Keeling P."/>
            <person name="Hampl V."/>
        </authorList>
    </citation>
    <scope>NUCLEOTIDE SEQUENCE [LARGE SCALE GENOMIC DNA]</scope>
    <source>
        <strain evidence="1">ST1C</strain>
    </source>
</reference>
<comment type="caution">
    <text evidence="1">The sequence shown here is derived from an EMBL/GenBank/DDBJ whole genome shotgun (WGS) entry which is preliminary data.</text>
</comment>
<dbReference type="EMBL" id="SNRW01000068">
    <property type="protein sequence ID" value="KAA6403726.1"/>
    <property type="molecule type" value="Genomic_DNA"/>
</dbReference>
<evidence type="ECO:0000313" key="1">
    <source>
        <dbReference type="EMBL" id="KAA6403726.1"/>
    </source>
</evidence>
<organism evidence="1 2">
    <name type="scientific">Streblomastix strix</name>
    <dbReference type="NCBI Taxonomy" id="222440"/>
    <lineage>
        <taxon>Eukaryota</taxon>
        <taxon>Metamonada</taxon>
        <taxon>Preaxostyla</taxon>
        <taxon>Oxymonadida</taxon>
        <taxon>Streblomastigidae</taxon>
        <taxon>Streblomastix</taxon>
    </lineage>
</organism>
<evidence type="ECO:0000313" key="2">
    <source>
        <dbReference type="Proteomes" id="UP000324800"/>
    </source>
</evidence>